<dbReference type="EMBL" id="LGRX02000632">
    <property type="protein sequence ID" value="KAK3288021.1"/>
    <property type="molecule type" value="Genomic_DNA"/>
</dbReference>
<evidence type="ECO:0000313" key="6">
    <source>
        <dbReference type="EMBL" id="KAK3288021.1"/>
    </source>
</evidence>
<dbReference type="Proteomes" id="UP001190700">
    <property type="component" value="Unassembled WGS sequence"/>
</dbReference>
<dbReference type="InterPro" id="IPR005349">
    <property type="entry name" value="TMEM14"/>
</dbReference>
<keyword evidence="4" id="KW-1133">Transmembrane helix</keyword>
<dbReference type="AlphaFoldDB" id="A0AAE0H2U7"/>
<dbReference type="GO" id="GO:0016020">
    <property type="term" value="C:membrane"/>
    <property type="evidence" value="ECO:0007669"/>
    <property type="project" value="UniProtKB-SubCell"/>
</dbReference>
<reference evidence="6 7" key="1">
    <citation type="journal article" date="2015" name="Genome Biol. Evol.">
        <title>Comparative Genomics of a Bacterivorous Green Alga Reveals Evolutionary Causalities and Consequences of Phago-Mixotrophic Mode of Nutrition.</title>
        <authorList>
            <person name="Burns J.A."/>
            <person name="Paasch A."/>
            <person name="Narechania A."/>
            <person name="Kim E."/>
        </authorList>
    </citation>
    <scope>NUCLEOTIDE SEQUENCE [LARGE SCALE GENOMIC DNA]</scope>
    <source>
        <strain evidence="6 7">PLY_AMNH</strain>
    </source>
</reference>
<accession>A0AAE0H2U7</accession>
<keyword evidence="7" id="KW-1185">Reference proteome</keyword>
<protein>
    <submittedName>
        <fullName evidence="6">Uncharacterized protein</fullName>
    </submittedName>
</protein>
<organism evidence="6 7">
    <name type="scientific">Cymbomonas tetramitiformis</name>
    <dbReference type="NCBI Taxonomy" id="36881"/>
    <lineage>
        <taxon>Eukaryota</taxon>
        <taxon>Viridiplantae</taxon>
        <taxon>Chlorophyta</taxon>
        <taxon>Pyramimonadophyceae</taxon>
        <taxon>Pyramimonadales</taxon>
        <taxon>Pyramimonadaceae</taxon>
        <taxon>Cymbomonas</taxon>
    </lineage>
</organism>
<comment type="caution">
    <text evidence="6">The sequence shown here is derived from an EMBL/GenBank/DDBJ whole genome shotgun (WGS) entry which is preliminary data.</text>
</comment>
<dbReference type="PANTHER" id="PTHR12668">
    <property type="entry name" value="TRANSMEMBRANE PROTEIN 14, 15"/>
    <property type="match status" value="1"/>
</dbReference>
<keyword evidence="5" id="KW-0472">Membrane</keyword>
<gene>
    <name evidence="6" type="ORF">CYMTET_4477</name>
</gene>
<evidence type="ECO:0000256" key="4">
    <source>
        <dbReference type="ARBA" id="ARBA00022989"/>
    </source>
</evidence>
<evidence type="ECO:0000256" key="3">
    <source>
        <dbReference type="ARBA" id="ARBA00022692"/>
    </source>
</evidence>
<comment type="similarity">
    <text evidence="2">Belongs to the TMEM14 family.</text>
</comment>
<evidence type="ECO:0000256" key="1">
    <source>
        <dbReference type="ARBA" id="ARBA00004370"/>
    </source>
</evidence>
<dbReference type="InterPro" id="IPR044890">
    <property type="entry name" value="TMEM14_sf"/>
</dbReference>
<evidence type="ECO:0000256" key="5">
    <source>
        <dbReference type="ARBA" id="ARBA00023136"/>
    </source>
</evidence>
<evidence type="ECO:0000256" key="2">
    <source>
        <dbReference type="ARBA" id="ARBA00007590"/>
    </source>
</evidence>
<dbReference type="Gene3D" id="1.10.10.1740">
    <property type="entry name" value="Transmembrane protein 14-like"/>
    <property type="match status" value="1"/>
</dbReference>
<dbReference type="Pfam" id="PF03647">
    <property type="entry name" value="Tmemb_14"/>
    <property type="match status" value="1"/>
</dbReference>
<name>A0AAE0H2U7_9CHLO</name>
<proteinExistence type="inferred from homology"/>
<keyword evidence="3" id="KW-0812">Transmembrane</keyword>
<comment type="subcellular location">
    <subcellularLocation>
        <location evidence="1">Membrane</location>
    </subcellularLocation>
</comment>
<sequence length="102" mass="10369">MTMAGIAALGGAVGYAKAKSVPSLVAGVTCGTLFGISGYLIQQGENQLGHDVGAATSGVFALALGSRMMKTRKMMPGAPGAILGSLSCAYHAKKSMEWRGYN</sequence>
<evidence type="ECO:0000313" key="7">
    <source>
        <dbReference type="Proteomes" id="UP001190700"/>
    </source>
</evidence>